<accession>A0A8J2VFM8</accession>
<evidence type="ECO:0000256" key="2">
    <source>
        <dbReference type="ARBA" id="ARBA00023295"/>
    </source>
</evidence>
<reference evidence="4" key="1">
    <citation type="journal article" date="2014" name="Int. J. Syst. Evol. Microbiol.">
        <title>Complete genome sequence of Corynebacterium casei LMG S-19264T (=DSM 44701T), isolated from a smear-ripened cheese.</title>
        <authorList>
            <consortium name="US DOE Joint Genome Institute (JGI-PGF)"/>
            <person name="Walter F."/>
            <person name="Albersmeier A."/>
            <person name="Kalinowski J."/>
            <person name="Ruckert C."/>
        </authorList>
    </citation>
    <scope>NUCLEOTIDE SEQUENCE</scope>
    <source>
        <strain evidence="4">CGMCC 1.15179</strain>
    </source>
</reference>
<dbReference type="PANTHER" id="PTHR43730:SF1">
    <property type="entry name" value="BETA-MANNOSIDASE"/>
    <property type="match status" value="1"/>
</dbReference>
<keyword evidence="1" id="KW-0378">Hydrolase</keyword>
<dbReference type="SUPFAM" id="SSF49785">
    <property type="entry name" value="Galactose-binding domain-like"/>
    <property type="match status" value="1"/>
</dbReference>
<evidence type="ECO:0000313" key="4">
    <source>
        <dbReference type="EMBL" id="GGE29696.1"/>
    </source>
</evidence>
<gene>
    <name evidence="4" type="ORF">GCM10011571_34840</name>
</gene>
<dbReference type="GO" id="GO:0004567">
    <property type="term" value="F:beta-mannosidase activity"/>
    <property type="evidence" value="ECO:0007669"/>
    <property type="project" value="TreeGrafter"/>
</dbReference>
<evidence type="ECO:0000256" key="1">
    <source>
        <dbReference type="ARBA" id="ARBA00022801"/>
    </source>
</evidence>
<dbReference type="Proteomes" id="UP000625210">
    <property type="component" value="Unassembled WGS sequence"/>
</dbReference>
<keyword evidence="2" id="KW-0326">Glycosidase</keyword>
<dbReference type="InterPro" id="IPR054593">
    <property type="entry name" value="Beta-mannosidase-like_N2"/>
</dbReference>
<proteinExistence type="predicted"/>
<dbReference type="AlphaFoldDB" id="A0A8J2VFM8"/>
<dbReference type="GO" id="GO:0006516">
    <property type="term" value="P:glycoprotein catabolic process"/>
    <property type="evidence" value="ECO:0007669"/>
    <property type="project" value="TreeGrafter"/>
</dbReference>
<dbReference type="InterPro" id="IPR008979">
    <property type="entry name" value="Galactose-bd-like_sf"/>
</dbReference>
<protein>
    <recommendedName>
        <fullName evidence="3">Beta-mannosidase-like galactose-binding domain-containing protein</fullName>
    </recommendedName>
</protein>
<name>A0A8J2VFM8_9BACL</name>
<organism evidence="4 5">
    <name type="scientific">Marinithermofilum abyssi</name>
    <dbReference type="NCBI Taxonomy" id="1571185"/>
    <lineage>
        <taxon>Bacteria</taxon>
        <taxon>Bacillati</taxon>
        <taxon>Bacillota</taxon>
        <taxon>Bacilli</taxon>
        <taxon>Bacillales</taxon>
        <taxon>Thermoactinomycetaceae</taxon>
        <taxon>Marinithermofilum</taxon>
    </lineage>
</organism>
<evidence type="ECO:0000313" key="5">
    <source>
        <dbReference type="Proteomes" id="UP000625210"/>
    </source>
</evidence>
<dbReference type="Gene3D" id="2.60.120.260">
    <property type="entry name" value="Galactose-binding domain-like"/>
    <property type="match status" value="1"/>
</dbReference>
<feature type="domain" description="Beta-mannosidase-like galactose-binding" evidence="3">
    <location>
        <begin position="10"/>
        <end position="69"/>
    </location>
</feature>
<dbReference type="InterPro" id="IPR050887">
    <property type="entry name" value="Beta-mannosidase_GH2"/>
</dbReference>
<reference evidence="4" key="2">
    <citation type="submission" date="2020-09" db="EMBL/GenBank/DDBJ databases">
        <authorList>
            <person name="Sun Q."/>
            <person name="Zhou Y."/>
        </authorList>
    </citation>
    <scope>NUCLEOTIDE SEQUENCE</scope>
    <source>
        <strain evidence="4">CGMCC 1.15179</strain>
    </source>
</reference>
<dbReference type="Pfam" id="PF22666">
    <property type="entry name" value="Glyco_hydro_2_N2"/>
    <property type="match status" value="1"/>
</dbReference>
<evidence type="ECO:0000259" key="3">
    <source>
        <dbReference type="Pfam" id="PF22666"/>
    </source>
</evidence>
<dbReference type="PANTHER" id="PTHR43730">
    <property type="entry name" value="BETA-MANNOSIDASE"/>
    <property type="match status" value="1"/>
</dbReference>
<sequence length="81" mass="9700">MLQIDLDGKWKFRKTGDSDWLDGQVPGSVMSDLLRCGRIKDPFYRDNEKEALQMASYDYEYKRNLRRQRGKVRDHSKARFL</sequence>
<keyword evidence="5" id="KW-1185">Reference proteome</keyword>
<comment type="caution">
    <text evidence="4">The sequence shown here is derived from an EMBL/GenBank/DDBJ whole genome shotgun (WGS) entry which is preliminary data.</text>
</comment>
<dbReference type="EMBL" id="BMHQ01000023">
    <property type="protein sequence ID" value="GGE29696.1"/>
    <property type="molecule type" value="Genomic_DNA"/>
</dbReference>